<reference evidence="7 8" key="1">
    <citation type="submission" date="2015-04" db="EMBL/GenBank/DDBJ databases">
        <authorList>
            <person name="Syromyatnikov M.Y."/>
            <person name="Popov V.N."/>
        </authorList>
    </citation>
    <scope>NUCLEOTIDE SEQUENCE [LARGE SCALE GENOMIC DNA]</scope>
</reference>
<evidence type="ECO:0000256" key="4">
    <source>
        <dbReference type="ARBA" id="ARBA00022835"/>
    </source>
</evidence>
<dbReference type="PANTHER" id="PTHR11953:SF1">
    <property type="entry name" value="EXOSOME COMPLEX COMPONENT RRP46"/>
    <property type="match status" value="1"/>
</dbReference>
<dbReference type="STRING" id="568069.A0A1J1J3X2"/>
<organism evidence="7 8">
    <name type="scientific">Clunio marinus</name>
    <dbReference type="NCBI Taxonomy" id="568069"/>
    <lineage>
        <taxon>Eukaryota</taxon>
        <taxon>Metazoa</taxon>
        <taxon>Ecdysozoa</taxon>
        <taxon>Arthropoda</taxon>
        <taxon>Hexapoda</taxon>
        <taxon>Insecta</taxon>
        <taxon>Pterygota</taxon>
        <taxon>Neoptera</taxon>
        <taxon>Endopterygota</taxon>
        <taxon>Diptera</taxon>
        <taxon>Nematocera</taxon>
        <taxon>Chironomoidea</taxon>
        <taxon>Chironomidae</taxon>
        <taxon>Clunio</taxon>
    </lineage>
</organism>
<feature type="domain" description="Exoribonuclease phosphorolytic" evidence="6">
    <location>
        <begin position="11"/>
        <end position="129"/>
    </location>
</feature>
<name>A0A1J1J3X2_9DIPT</name>
<keyword evidence="3" id="KW-0698">rRNA processing</keyword>
<evidence type="ECO:0000256" key="2">
    <source>
        <dbReference type="ARBA" id="ARBA00006678"/>
    </source>
</evidence>
<dbReference type="Pfam" id="PF01138">
    <property type="entry name" value="RNase_PH"/>
    <property type="match status" value="1"/>
</dbReference>
<dbReference type="GO" id="GO:0016075">
    <property type="term" value="P:rRNA catabolic process"/>
    <property type="evidence" value="ECO:0007669"/>
    <property type="project" value="TreeGrafter"/>
</dbReference>
<keyword evidence="8" id="KW-1185">Reference proteome</keyword>
<evidence type="ECO:0000259" key="6">
    <source>
        <dbReference type="Pfam" id="PF01138"/>
    </source>
</evidence>
<dbReference type="Gene3D" id="3.30.230.70">
    <property type="entry name" value="GHMP Kinase, N-terminal domain"/>
    <property type="match status" value="1"/>
</dbReference>
<dbReference type="GO" id="GO:0000176">
    <property type="term" value="C:nuclear exosome (RNase complex)"/>
    <property type="evidence" value="ECO:0007669"/>
    <property type="project" value="TreeGrafter"/>
</dbReference>
<evidence type="ECO:0000256" key="3">
    <source>
        <dbReference type="ARBA" id="ARBA00022552"/>
    </source>
</evidence>
<dbReference type="AlphaFoldDB" id="A0A1J1J3X2"/>
<dbReference type="InterPro" id="IPR027408">
    <property type="entry name" value="PNPase/RNase_PH_dom_sf"/>
</dbReference>
<dbReference type="PANTHER" id="PTHR11953">
    <property type="entry name" value="EXOSOME COMPLEX COMPONENT"/>
    <property type="match status" value="1"/>
</dbReference>
<protein>
    <submittedName>
        <fullName evidence="7">CLUMA_CG019021, isoform A</fullName>
    </submittedName>
</protein>
<keyword evidence="5" id="KW-0539">Nucleus</keyword>
<sequence length="232" mass="25941">MEIDEDRNNKMRAIASELNILTRSDGSAIITQGGSCCIASVNGPLEVSPANIDMNKAYVEVIYRPKCGLPGVNERYKEKIVKSLCETCIITQLYPRTQITVQAQEMDDHGGLLACAINAVNLAIMNSGLEMKFHMAAIHCGLDSDDNLNIDPEYVPKANLTFSRIQRSSRSQNFKGNFTFVFDSTKKSLIGVNTDGKFTIQQYNEAQKLCKDASRKIFDFYREMVKKYATVL</sequence>
<dbReference type="GO" id="GO:0003723">
    <property type="term" value="F:RNA binding"/>
    <property type="evidence" value="ECO:0007669"/>
    <property type="project" value="TreeGrafter"/>
</dbReference>
<dbReference type="InterPro" id="IPR020568">
    <property type="entry name" value="Ribosomal_Su5_D2-typ_SF"/>
</dbReference>
<accession>A0A1J1J3X2</accession>
<dbReference type="GO" id="GO:0071051">
    <property type="term" value="P:poly(A)-dependent snoRNA 3'-end processing"/>
    <property type="evidence" value="ECO:0007669"/>
    <property type="project" value="TreeGrafter"/>
</dbReference>
<evidence type="ECO:0000256" key="1">
    <source>
        <dbReference type="ARBA" id="ARBA00004123"/>
    </source>
</evidence>
<dbReference type="GO" id="GO:0000177">
    <property type="term" value="C:cytoplasmic exosome (RNase complex)"/>
    <property type="evidence" value="ECO:0007669"/>
    <property type="project" value="TreeGrafter"/>
</dbReference>
<proteinExistence type="inferred from homology"/>
<evidence type="ECO:0000256" key="5">
    <source>
        <dbReference type="ARBA" id="ARBA00023242"/>
    </source>
</evidence>
<dbReference type="GO" id="GO:0006364">
    <property type="term" value="P:rRNA processing"/>
    <property type="evidence" value="ECO:0007669"/>
    <property type="project" value="UniProtKB-KW"/>
</dbReference>
<dbReference type="OrthoDB" id="27298at2759"/>
<comment type="subcellular location">
    <subcellularLocation>
        <location evidence="1">Nucleus</location>
    </subcellularLocation>
</comment>
<dbReference type="CDD" id="cd11372">
    <property type="entry name" value="RNase_PH_RRP46"/>
    <property type="match status" value="1"/>
</dbReference>
<comment type="similarity">
    <text evidence="2">Belongs to the RNase PH family.</text>
</comment>
<dbReference type="SUPFAM" id="SSF55666">
    <property type="entry name" value="Ribonuclease PH domain 2-like"/>
    <property type="match status" value="1"/>
</dbReference>
<evidence type="ECO:0000313" key="7">
    <source>
        <dbReference type="EMBL" id="CRL06150.1"/>
    </source>
</evidence>
<dbReference type="InterPro" id="IPR050080">
    <property type="entry name" value="RNase_PH"/>
</dbReference>
<evidence type="ECO:0000313" key="8">
    <source>
        <dbReference type="Proteomes" id="UP000183832"/>
    </source>
</evidence>
<dbReference type="Proteomes" id="UP000183832">
    <property type="component" value="Unassembled WGS sequence"/>
</dbReference>
<keyword evidence="4" id="KW-0271">Exosome</keyword>
<dbReference type="GO" id="GO:0071028">
    <property type="term" value="P:nuclear mRNA surveillance"/>
    <property type="evidence" value="ECO:0007669"/>
    <property type="project" value="TreeGrafter"/>
</dbReference>
<dbReference type="GO" id="GO:0005730">
    <property type="term" value="C:nucleolus"/>
    <property type="evidence" value="ECO:0007669"/>
    <property type="project" value="TreeGrafter"/>
</dbReference>
<dbReference type="SUPFAM" id="SSF54211">
    <property type="entry name" value="Ribosomal protein S5 domain 2-like"/>
    <property type="match status" value="1"/>
</dbReference>
<dbReference type="EMBL" id="CVRI01000066">
    <property type="protein sequence ID" value="CRL06150.1"/>
    <property type="molecule type" value="Genomic_DNA"/>
</dbReference>
<gene>
    <name evidence="7" type="ORF">CLUMA_CG019021</name>
</gene>
<dbReference type="GO" id="GO:0034475">
    <property type="term" value="P:U4 snRNA 3'-end processing"/>
    <property type="evidence" value="ECO:0007669"/>
    <property type="project" value="TreeGrafter"/>
</dbReference>
<dbReference type="InterPro" id="IPR036345">
    <property type="entry name" value="ExoRNase_PH_dom2_sf"/>
</dbReference>
<dbReference type="InterPro" id="IPR001247">
    <property type="entry name" value="ExoRNase_PH_dom1"/>
</dbReference>